<proteinExistence type="predicted"/>
<gene>
    <name evidence="2" type="ORF">ACFO0N_03025</name>
</gene>
<protein>
    <submittedName>
        <fullName evidence="2">Uncharacterized protein</fullName>
    </submittedName>
</protein>
<dbReference type="AlphaFoldDB" id="A0ABD5P7N9"/>
<accession>A0ABD5P7N9</accession>
<keyword evidence="3" id="KW-1185">Reference proteome</keyword>
<dbReference type="EMBL" id="JBHSDS010000003">
    <property type="protein sequence ID" value="MFC4356917.1"/>
    <property type="molecule type" value="Genomic_DNA"/>
</dbReference>
<evidence type="ECO:0000313" key="3">
    <source>
        <dbReference type="Proteomes" id="UP001595921"/>
    </source>
</evidence>
<dbReference type="Proteomes" id="UP001595921">
    <property type="component" value="Unassembled WGS sequence"/>
</dbReference>
<sequence length="40" mass="3975">MVGHDRVACRPRLPTGADTATPVCDAAGDGEPVTGVDGPI</sequence>
<feature type="region of interest" description="Disordered" evidence="1">
    <location>
        <begin position="1"/>
        <end position="40"/>
    </location>
</feature>
<dbReference type="RefSeq" id="WP_267621916.1">
    <property type="nucleotide sequence ID" value="NZ_JAODIW010000006.1"/>
</dbReference>
<organism evidence="2 3">
    <name type="scientific">Halobium salinum</name>
    <dbReference type="NCBI Taxonomy" id="1364940"/>
    <lineage>
        <taxon>Archaea</taxon>
        <taxon>Methanobacteriati</taxon>
        <taxon>Methanobacteriota</taxon>
        <taxon>Stenosarchaea group</taxon>
        <taxon>Halobacteria</taxon>
        <taxon>Halobacteriales</taxon>
        <taxon>Haloferacaceae</taxon>
        <taxon>Halobium</taxon>
    </lineage>
</organism>
<reference evidence="2 3" key="1">
    <citation type="journal article" date="2019" name="Int. J. Syst. Evol. Microbiol.">
        <title>The Global Catalogue of Microorganisms (GCM) 10K type strain sequencing project: providing services to taxonomists for standard genome sequencing and annotation.</title>
        <authorList>
            <consortium name="The Broad Institute Genomics Platform"/>
            <consortium name="The Broad Institute Genome Sequencing Center for Infectious Disease"/>
            <person name="Wu L."/>
            <person name="Ma J."/>
        </authorList>
    </citation>
    <scope>NUCLEOTIDE SEQUENCE [LARGE SCALE GENOMIC DNA]</scope>
    <source>
        <strain evidence="2 3">CGMCC 1.12553</strain>
    </source>
</reference>
<evidence type="ECO:0000256" key="1">
    <source>
        <dbReference type="SAM" id="MobiDB-lite"/>
    </source>
</evidence>
<name>A0ABD5P7N9_9EURY</name>
<evidence type="ECO:0000313" key="2">
    <source>
        <dbReference type="EMBL" id="MFC4356917.1"/>
    </source>
</evidence>
<comment type="caution">
    <text evidence="2">The sequence shown here is derived from an EMBL/GenBank/DDBJ whole genome shotgun (WGS) entry which is preliminary data.</text>
</comment>